<dbReference type="Pfam" id="PF03006">
    <property type="entry name" value="HlyIII"/>
    <property type="match status" value="1"/>
</dbReference>
<sequence>MQRLNAWLEAHITLHNYDDPKAEKENAITHGIGAVLALIALLSILFKLPSISSRSLQVGMLIWGFTMLLLYSSSALYHFLPHGNGKRFCRILDHSNIYFLIAGTYTPMMMYVATPVAYRITIFVWAIAVIGIILTLIFWGKAKVLHVLLYLAMGWLIVFFWKDIVPFIPSSLIQWIIAAGLTYSIGVIFYASKRLPHYHAIWHLFCIGGSALFYVGYMLTFV</sequence>
<feature type="transmembrane region" description="Helical" evidence="6">
    <location>
        <begin position="116"/>
        <end position="137"/>
    </location>
</feature>
<dbReference type="Proteomes" id="UP000264002">
    <property type="component" value="Unassembled WGS sequence"/>
</dbReference>
<dbReference type="PANTHER" id="PTHR20855">
    <property type="entry name" value="ADIPOR/PROGESTIN RECEPTOR-RELATED"/>
    <property type="match status" value="1"/>
</dbReference>
<proteinExistence type="predicted"/>
<keyword evidence="2 6" id="KW-0812">Transmembrane</keyword>
<evidence type="ECO:0000256" key="1">
    <source>
        <dbReference type="ARBA" id="ARBA00004141"/>
    </source>
</evidence>
<gene>
    <name evidence="7" type="ORF">DYP60_11000</name>
</gene>
<keyword evidence="5" id="KW-0862">Zinc</keyword>
<evidence type="ECO:0000256" key="5">
    <source>
        <dbReference type="PIRSR" id="PIRSR604254-1"/>
    </source>
</evidence>
<keyword evidence="3 6" id="KW-1133">Transmembrane helix</keyword>
<dbReference type="GO" id="GO:0016020">
    <property type="term" value="C:membrane"/>
    <property type="evidence" value="ECO:0007669"/>
    <property type="project" value="UniProtKB-SubCell"/>
</dbReference>
<feature type="transmembrane region" description="Helical" evidence="6">
    <location>
        <begin position="27"/>
        <end position="46"/>
    </location>
</feature>
<feature type="binding site" evidence="5">
    <location>
        <position position="78"/>
    </location>
    <ligand>
        <name>Zn(2+)</name>
        <dbReference type="ChEBI" id="CHEBI:29105"/>
    </ligand>
</feature>
<reference evidence="7 8" key="2">
    <citation type="submission" date="2018-09" db="EMBL/GenBank/DDBJ databases">
        <title>Genome of Sphaerochaeta halotolerans strain 4-11.</title>
        <authorList>
            <person name="Nazina T.N."/>
            <person name="Sokolova D.S."/>
        </authorList>
    </citation>
    <scope>NUCLEOTIDE SEQUENCE [LARGE SCALE GENOMIC DNA]</scope>
    <source>
        <strain evidence="7 8">4-11</strain>
    </source>
</reference>
<dbReference type="GO" id="GO:0046872">
    <property type="term" value="F:metal ion binding"/>
    <property type="evidence" value="ECO:0007669"/>
    <property type="project" value="UniProtKB-KW"/>
</dbReference>
<feature type="binding site" evidence="5">
    <location>
        <position position="203"/>
    </location>
    <ligand>
        <name>Zn(2+)</name>
        <dbReference type="ChEBI" id="CHEBI:29105"/>
    </ligand>
</feature>
<feature type="transmembrane region" description="Helical" evidence="6">
    <location>
        <begin position="173"/>
        <end position="191"/>
    </location>
</feature>
<evidence type="ECO:0000256" key="6">
    <source>
        <dbReference type="SAM" id="Phobius"/>
    </source>
</evidence>
<dbReference type="InterPro" id="IPR004254">
    <property type="entry name" value="AdipoR/HlyIII-related"/>
</dbReference>
<dbReference type="OrthoDB" id="9813689at2"/>
<feature type="binding site" evidence="5">
    <location>
        <position position="199"/>
    </location>
    <ligand>
        <name>Zn(2+)</name>
        <dbReference type="ChEBI" id="CHEBI:29105"/>
    </ligand>
</feature>
<evidence type="ECO:0000313" key="8">
    <source>
        <dbReference type="Proteomes" id="UP000264002"/>
    </source>
</evidence>
<dbReference type="PANTHER" id="PTHR20855:SF3">
    <property type="entry name" value="LD03007P"/>
    <property type="match status" value="1"/>
</dbReference>
<organism evidence="7 8">
    <name type="scientific">Sphaerochaeta halotolerans</name>
    <dbReference type="NCBI Taxonomy" id="2293840"/>
    <lineage>
        <taxon>Bacteria</taxon>
        <taxon>Pseudomonadati</taxon>
        <taxon>Spirochaetota</taxon>
        <taxon>Spirochaetia</taxon>
        <taxon>Spirochaetales</taxon>
        <taxon>Sphaerochaetaceae</taxon>
        <taxon>Sphaerochaeta</taxon>
    </lineage>
</organism>
<keyword evidence="5" id="KW-0479">Metal-binding</keyword>
<feature type="transmembrane region" description="Helical" evidence="6">
    <location>
        <begin position="144"/>
        <end position="161"/>
    </location>
</feature>
<comment type="subcellular location">
    <subcellularLocation>
        <location evidence="1">Membrane</location>
        <topology evidence="1">Multi-pass membrane protein</topology>
    </subcellularLocation>
</comment>
<name>A0A372MFP5_9SPIR</name>
<dbReference type="AlphaFoldDB" id="A0A372MFP5"/>
<feature type="transmembrane region" description="Helical" evidence="6">
    <location>
        <begin position="58"/>
        <end position="80"/>
    </location>
</feature>
<keyword evidence="8" id="KW-1185">Reference proteome</keyword>
<comment type="caution">
    <text evidence="7">The sequence shown here is derived from an EMBL/GenBank/DDBJ whole genome shotgun (WGS) entry which is preliminary data.</text>
</comment>
<keyword evidence="4 6" id="KW-0472">Membrane</keyword>
<evidence type="ECO:0000256" key="3">
    <source>
        <dbReference type="ARBA" id="ARBA00022989"/>
    </source>
</evidence>
<evidence type="ECO:0000256" key="2">
    <source>
        <dbReference type="ARBA" id="ARBA00022692"/>
    </source>
</evidence>
<evidence type="ECO:0000256" key="4">
    <source>
        <dbReference type="ARBA" id="ARBA00023136"/>
    </source>
</evidence>
<evidence type="ECO:0000313" key="7">
    <source>
        <dbReference type="EMBL" id="RFU94126.1"/>
    </source>
</evidence>
<accession>A0A372MFP5</accession>
<keyword evidence="7" id="KW-0238">DNA-binding</keyword>
<dbReference type="EMBL" id="QUWK01000012">
    <property type="protein sequence ID" value="RFU94126.1"/>
    <property type="molecule type" value="Genomic_DNA"/>
</dbReference>
<feature type="transmembrane region" description="Helical" evidence="6">
    <location>
        <begin position="200"/>
        <end position="219"/>
    </location>
</feature>
<reference evidence="8" key="1">
    <citation type="submission" date="2018-08" db="EMBL/GenBank/DDBJ databases">
        <authorList>
            <person name="Grouzdev D.S."/>
            <person name="Krutkina M.S."/>
        </authorList>
    </citation>
    <scope>NUCLEOTIDE SEQUENCE [LARGE SCALE GENOMIC DNA]</scope>
    <source>
        <strain evidence="8">4-11</strain>
    </source>
</reference>
<protein>
    <submittedName>
        <fullName evidence="7">DNA-binding protein</fullName>
    </submittedName>
</protein>
<dbReference type="GO" id="GO:0003677">
    <property type="term" value="F:DNA binding"/>
    <property type="evidence" value="ECO:0007669"/>
    <property type="project" value="UniProtKB-KW"/>
</dbReference>
<dbReference type="RefSeq" id="WP_117331063.1">
    <property type="nucleotide sequence ID" value="NZ_QUWK01000012.1"/>
</dbReference>